<dbReference type="AlphaFoldDB" id="A0A9P7Y805"/>
<dbReference type="SUPFAM" id="SSF51905">
    <property type="entry name" value="FAD/NAD(P)-binding domain"/>
    <property type="match status" value="1"/>
</dbReference>
<evidence type="ECO:0000313" key="2">
    <source>
        <dbReference type="Proteomes" id="UP000824998"/>
    </source>
</evidence>
<organism evidence="1 2">
    <name type="scientific">Amylocarpus encephaloides</name>
    <dbReference type="NCBI Taxonomy" id="45428"/>
    <lineage>
        <taxon>Eukaryota</taxon>
        <taxon>Fungi</taxon>
        <taxon>Dikarya</taxon>
        <taxon>Ascomycota</taxon>
        <taxon>Pezizomycotina</taxon>
        <taxon>Leotiomycetes</taxon>
        <taxon>Helotiales</taxon>
        <taxon>Helotiales incertae sedis</taxon>
        <taxon>Amylocarpus</taxon>
    </lineage>
</organism>
<dbReference type="Gene3D" id="3.30.70.1990">
    <property type="match status" value="1"/>
</dbReference>
<protein>
    <recommendedName>
        <fullName evidence="3">Amine oxidase domain-containing protein</fullName>
    </recommendedName>
</protein>
<name>A0A9P7Y805_9HELO</name>
<gene>
    <name evidence="1" type="ORF">BJ875DRAFT_547822</name>
</gene>
<dbReference type="EMBL" id="MU251975">
    <property type="protein sequence ID" value="KAG9228332.1"/>
    <property type="molecule type" value="Genomic_DNA"/>
</dbReference>
<sequence length="474" mass="51893">MVPFSLAGEIDERPYKKTRIIERDVVILGGGASGSHAAVRLREDLKKSVVVVEKKSRLGGHVSTYTEPSTGAPLDYGVQSYIHYKGALDFFLRFNLTNTTYPGSKATSNKYVDFSNGVPVPSYTPPASDDVKTALTIYLRECEKYEDILIPGYWNFPAPSKIPADLLIPFGEFATKYNMTSAMPQMFQIAGNALGDPIQLPTLYIMAAFGAPMARSLLTSLRTFVPITHNNTELYGKIGTLLGDDVVYNSVVQDAERTKSGVKLIVKSIDGKVTLIKAKKLLITFAQTTGNLEPYDLDRQEEKVFSKWQYSQSMTSIVTHPSLPVAGAITNIRTEASPSNYLVVPPLPTIGRFTYMGAENPPLFRAIIGGNETMTPDGAKQVAQSALDKLIKAGDIPTPAPGSEKLKWIAFADHGAMHLHTSVEEVKGGFITDLYALQGHRSTWYSGAAFCSQYSSLVWAFTDTLLPKLVKDLK</sequence>
<dbReference type="InterPro" id="IPR036188">
    <property type="entry name" value="FAD/NAD-bd_sf"/>
</dbReference>
<keyword evidence="2" id="KW-1185">Reference proteome</keyword>
<comment type="caution">
    <text evidence="1">The sequence shown here is derived from an EMBL/GenBank/DDBJ whole genome shotgun (WGS) entry which is preliminary data.</text>
</comment>
<dbReference type="Gene3D" id="1.10.405.20">
    <property type="match status" value="1"/>
</dbReference>
<dbReference type="OrthoDB" id="68575at2759"/>
<dbReference type="Pfam" id="PF13450">
    <property type="entry name" value="NAD_binding_8"/>
    <property type="match status" value="1"/>
</dbReference>
<dbReference type="Gene3D" id="3.50.50.60">
    <property type="entry name" value="FAD/NAD(P)-binding domain"/>
    <property type="match status" value="1"/>
</dbReference>
<evidence type="ECO:0000313" key="1">
    <source>
        <dbReference type="EMBL" id="KAG9228332.1"/>
    </source>
</evidence>
<reference evidence="1" key="1">
    <citation type="journal article" date="2021" name="IMA Fungus">
        <title>Genomic characterization of three marine fungi, including Emericellopsis atlantica sp. nov. with signatures of a generalist lifestyle and marine biomass degradation.</title>
        <authorList>
            <person name="Hagestad O.C."/>
            <person name="Hou L."/>
            <person name="Andersen J.H."/>
            <person name="Hansen E.H."/>
            <person name="Altermark B."/>
            <person name="Li C."/>
            <person name="Kuhnert E."/>
            <person name="Cox R.J."/>
            <person name="Crous P.W."/>
            <person name="Spatafora J.W."/>
            <person name="Lail K."/>
            <person name="Amirebrahimi M."/>
            <person name="Lipzen A."/>
            <person name="Pangilinan J."/>
            <person name="Andreopoulos W."/>
            <person name="Hayes R.D."/>
            <person name="Ng V."/>
            <person name="Grigoriev I.V."/>
            <person name="Jackson S.A."/>
            <person name="Sutton T.D.S."/>
            <person name="Dobson A.D.W."/>
            <person name="Rama T."/>
        </authorList>
    </citation>
    <scope>NUCLEOTIDE SEQUENCE</scope>
    <source>
        <strain evidence="1">TRa018bII</strain>
    </source>
</reference>
<accession>A0A9P7Y805</accession>
<evidence type="ECO:0008006" key="3">
    <source>
        <dbReference type="Google" id="ProtNLM"/>
    </source>
</evidence>
<proteinExistence type="predicted"/>
<dbReference type="Proteomes" id="UP000824998">
    <property type="component" value="Unassembled WGS sequence"/>
</dbReference>